<evidence type="ECO:0000313" key="1">
    <source>
        <dbReference type="EnsemblMetazoa" id="Aqu2.1.32825_001"/>
    </source>
</evidence>
<proteinExistence type="predicted"/>
<name>A0A1X7UXW5_AMPQE</name>
<accession>A0A1X7UXW5</accession>
<dbReference type="EnsemblMetazoa" id="Aqu2.1.32825_001">
    <property type="protein sequence ID" value="Aqu2.1.32825_001"/>
    <property type="gene ID" value="Aqu2.1.32825"/>
</dbReference>
<dbReference type="InParanoid" id="A0A1X7UXW5"/>
<reference evidence="1" key="1">
    <citation type="submission" date="2017-05" db="UniProtKB">
        <authorList>
            <consortium name="EnsemblMetazoa"/>
        </authorList>
    </citation>
    <scope>IDENTIFICATION</scope>
</reference>
<dbReference type="AlphaFoldDB" id="A0A1X7UXW5"/>
<organism evidence="1">
    <name type="scientific">Amphimedon queenslandica</name>
    <name type="common">Sponge</name>
    <dbReference type="NCBI Taxonomy" id="400682"/>
    <lineage>
        <taxon>Eukaryota</taxon>
        <taxon>Metazoa</taxon>
        <taxon>Porifera</taxon>
        <taxon>Demospongiae</taxon>
        <taxon>Heteroscleromorpha</taxon>
        <taxon>Haplosclerida</taxon>
        <taxon>Niphatidae</taxon>
        <taxon>Amphimedon</taxon>
    </lineage>
</organism>
<sequence>MDKSLLKSLLGLCQSDKEKECLRFAVFKASGLSSTQARAKFGLENMNLRAKNVKDCLILAQYIRTAIKTLAFTTDKAMLRSLGLSCGNEELSSESSDEESSDVLLNATVPLLSLLLTAFSLNDMKVIIQECQRNWFKIVEQLETTYGTQCSHINHLEESIGHLNISVCEKEKLRVSYEALLLNKKDQAASQREADIYNGEIVTESDSDDPDAF</sequence>
<protein>
    <submittedName>
        <fullName evidence="1">Uncharacterized protein</fullName>
    </submittedName>
</protein>
<dbReference type="OrthoDB" id="5972848at2759"/>